<name>K9XNT9_STAC7</name>
<dbReference type="eggNOG" id="ENOG5030I78">
    <property type="taxonomic scope" value="Bacteria"/>
</dbReference>
<dbReference type="HOGENOM" id="CLU_2467500_0_0_3"/>
<dbReference type="RefSeq" id="WP_015191379.1">
    <property type="nucleotide sequence ID" value="NC_019748.1"/>
</dbReference>
<dbReference type="OrthoDB" id="582220at2"/>
<evidence type="ECO:0008006" key="3">
    <source>
        <dbReference type="Google" id="ProtNLM"/>
    </source>
</evidence>
<dbReference type="Proteomes" id="UP000010473">
    <property type="component" value="Chromosome"/>
</dbReference>
<evidence type="ECO:0000313" key="2">
    <source>
        <dbReference type="Proteomes" id="UP000010473"/>
    </source>
</evidence>
<dbReference type="STRING" id="111780.Sta7437_0085"/>
<dbReference type="AlphaFoldDB" id="K9XNT9"/>
<dbReference type="EMBL" id="CP003653">
    <property type="protein sequence ID" value="AFZ33706.1"/>
    <property type="molecule type" value="Genomic_DNA"/>
</dbReference>
<sequence>MKDCLRRSRLLTINQKPLNQLLLNLPVEINSKDIPILGGAIAQKCTHLLTGDKKDFGFPFGKRVENVLVVSPKLLAEEMVAKGILNQK</sequence>
<accession>K9XNT9</accession>
<protein>
    <recommendedName>
        <fullName evidence="3">PIN domain-containing protein</fullName>
    </recommendedName>
</protein>
<proteinExistence type="predicted"/>
<evidence type="ECO:0000313" key="1">
    <source>
        <dbReference type="EMBL" id="AFZ33706.1"/>
    </source>
</evidence>
<dbReference type="KEGG" id="scs:Sta7437_0085"/>
<reference evidence="2" key="1">
    <citation type="journal article" date="2013" name="Proc. Natl. Acad. Sci. U.S.A.">
        <title>Improving the coverage of the cyanobacterial phylum using diversity-driven genome sequencing.</title>
        <authorList>
            <person name="Shih P.M."/>
            <person name="Wu D."/>
            <person name="Latifi A."/>
            <person name="Axen S.D."/>
            <person name="Fewer D.P."/>
            <person name="Talla E."/>
            <person name="Calteau A."/>
            <person name="Cai F."/>
            <person name="Tandeau de Marsac N."/>
            <person name="Rippka R."/>
            <person name="Herdman M."/>
            <person name="Sivonen K."/>
            <person name="Coursin T."/>
            <person name="Laurent T."/>
            <person name="Goodwin L."/>
            <person name="Nolan M."/>
            <person name="Davenport K.W."/>
            <person name="Han C.S."/>
            <person name="Rubin E.M."/>
            <person name="Eisen J.A."/>
            <person name="Woyke T."/>
            <person name="Gugger M."/>
            <person name="Kerfeld C.A."/>
        </authorList>
    </citation>
    <scope>NUCLEOTIDE SEQUENCE [LARGE SCALE GENOMIC DNA]</scope>
    <source>
        <strain evidence="2">ATCC 29371 / PCC 7437</strain>
    </source>
</reference>
<organism evidence="1 2">
    <name type="scientific">Stanieria cyanosphaera (strain ATCC 29371 / PCC 7437)</name>
    <dbReference type="NCBI Taxonomy" id="111780"/>
    <lineage>
        <taxon>Bacteria</taxon>
        <taxon>Bacillati</taxon>
        <taxon>Cyanobacteriota</taxon>
        <taxon>Cyanophyceae</taxon>
        <taxon>Pleurocapsales</taxon>
        <taxon>Dermocarpellaceae</taxon>
        <taxon>Stanieria</taxon>
    </lineage>
</organism>
<gene>
    <name evidence="1" type="ordered locus">Sta7437_0085</name>
</gene>
<keyword evidence="2" id="KW-1185">Reference proteome</keyword>